<keyword evidence="2" id="KW-0012">Acyltransferase</keyword>
<dbReference type="InterPro" id="IPR000182">
    <property type="entry name" value="GNAT_dom"/>
</dbReference>
<dbReference type="GO" id="GO:0016747">
    <property type="term" value="F:acyltransferase activity, transferring groups other than amino-acyl groups"/>
    <property type="evidence" value="ECO:0007669"/>
    <property type="project" value="InterPro"/>
</dbReference>
<evidence type="ECO:0000259" key="3">
    <source>
        <dbReference type="PROSITE" id="PS51186"/>
    </source>
</evidence>
<proteinExistence type="predicted"/>
<dbReference type="EMBL" id="ADLN01000012">
    <property type="protein sequence ID" value="EHI60756.1"/>
    <property type="molecule type" value="Genomic_DNA"/>
</dbReference>
<dbReference type="Proteomes" id="UP000005384">
    <property type="component" value="Unassembled WGS sequence"/>
</dbReference>
<comment type="caution">
    <text evidence="4">The sequence shown here is derived from an EMBL/GenBank/DDBJ whole genome shotgun (WGS) entry which is preliminary data.</text>
</comment>
<dbReference type="Gene3D" id="3.40.630.30">
    <property type="match status" value="1"/>
</dbReference>
<organism evidence="4 5">
    <name type="scientific">Hungatella hathewayi WAL-18680</name>
    <dbReference type="NCBI Taxonomy" id="742737"/>
    <lineage>
        <taxon>Bacteria</taxon>
        <taxon>Bacillati</taxon>
        <taxon>Bacillota</taxon>
        <taxon>Clostridia</taxon>
        <taxon>Lachnospirales</taxon>
        <taxon>Lachnospiraceae</taxon>
        <taxon>Hungatella</taxon>
    </lineage>
</organism>
<sequence>MNDNNLHIRMATPADAEELLTIYEPYVLKTAITFEYVVPTVEEFRERIVHTLTRFPYLAAVQDGRIVGYAYVSPFKSRAAYDWAVETSIYVDETCRGGGVGTRLYKALEDILRQQNILNLEACIAYPNPESIRFHEKYGYKTVAHFTKCGYKMGIWYDMIWMEKMLGGHPKEPAPVIPITSEVFKNLF</sequence>
<dbReference type="Pfam" id="PF13420">
    <property type="entry name" value="Acetyltransf_4"/>
    <property type="match status" value="1"/>
</dbReference>
<gene>
    <name evidence="4" type="ORF">HMPREF9473_01320</name>
</gene>
<dbReference type="PATRIC" id="fig|742737.3.peg.1330"/>
<reference evidence="4 5" key="1">
    <citation type="submission" date="2011-08" db="EMBL/GenBank/DDBJ databases">
        <title>The Genome Sequence of Clostridium hathewayi WAL-18680.</title>
        <authorList>
            <consortium name="The Broad Institute Genome Sequencing Platform"/>
            <person name="Earl A."/>
            <person name="Ward D."/>
            <person name="Feldgarden M."/>
            <person name="Gevers D."/>
            <person name="Finegold S.M."/>
            <person name="Summanen P.H."/>
            <person name="Molitoris D.R."/>
            <person name="Song M."/>
            <person name="Daigneault M."/>
            <person name="Allen-Vercoe E."/>
            <person name="Young S.K."/>
            <person name="Zeng Q."/>
            <person name="Gargeya S."/>
            <person name="Fitzgerald M."/>
            <person name="Haas B."/>
            <person name="Abouelleil A."/>
            <person name="Alvarado L."/>
            <person name="Arachchi H.M."/>
            <person name="Berlin A."/>
            <person name="Brown A."/>
            <person name="Chapman S.B."/>
            <person name="Chen Z."/>
            <person name="Dunbar C."/>
            <person name="Freedman E."/>
            <person name="Gearin G."/>
            <person name="Gellesch M."/>
            <person name="Goldberg J."/>
            <person name="Griggs A."/>
            <person name="Gujja S."/>
            <person name="Heiman D."/>
            <person name="Howarth C."/>
            <person name="Larson L."/>
            <person name="Lui A."/>
            <person name="MacDonald P.J.P."/>
            <person name="Montmayeur A."/>
            <person name="Murphy C."/>
            <person name="Neiman D."/>
            <person name="Pearson M."/>
            <person name="Priest M."/>
            <person name="Roberts A."/>
            <person name="Saif S."/>
            <person name="Shea T."/>
            <person name="Shenoy N."/>
            <person name="Sisk P."/>
            <person name="Stolte C."/>
            <person name="Sykes S."/>
            <person name="Wortman J."/>
            <person name="Nusbaum C."/>
            <person name="Birren B."/>
        </authorList>
    </citation>
    <scope>NUCLEOTIDE SEQUENCE [LARGE SCALE GENOMIC DNA]</scope>
    <source>
        <strain evidence="4 5">WAL-18680</strain>
    </source>
</reference>
<dbReference type="RefSeq" id="WP_006779304.1">
    <property type="nucleotide sequence ID" value="NZ_CP040506.1"/>
</dbReference>
<name>G5ICL0_9FIRM</name>
<keyword evidence="1" id="KW-0808">Transferase</keyword>
<dbReference type="PANTHER" id="PTHR43072">
    <property type="entry name" value="N-ACETYLTRANSFERASE"/>
    <property type="match status" value="1"/>
</dbReference>
<dbReference type="AlphaFoldDB" id="G5ICL0"/>
<dbReference type="SUPFAM" id="SSF55729">
    <property type="entry name" value="Acyl-CoA N-acyltransferases (Nat)"/>
    <property type="match status" value="1"/>
</dbReference>
<evidence type="ECO:0000256" key="1">
    <source>
        <dbReference type="ARBA" id="ARBA00022679"/>
    </source>
</evidence>
<evidence type="ECO:0000313" key="4">
    <source>
        <dbReference type="EMBL" id="EHI60756.1"/>
    </source>
</evidence>
<accession>G5ICL0</accession>
<dbReference type="CDD" id="cd04301">
    <property type="entry name" value="NAT_SF"/>
    <property type="match status" value="1"/>
</dbReference>
<dbReference type="OrthoDB" id="9798006at2"/>
<evidence type="ECO:0000313" key="5">
    <source>
        <dbReference type="Proteomes" id="UP000005384"/>
    </source>
</evidence>
<dbReference type="PANTHER" id="PTHR43072:SF23">
    <property type="entry name" value="UPF0039 PROTEIN C11D3.02C"/>
    <property type="match status" value="1"/>
</dbReference>
<dbReference type="PROSITE" id="PS51186">
    <property type="entry name" value="GNAT"/>
    <property type="match status" value="1"/>
</dbReference>
<keyword evidence="5" id="KW-1185">Reference proteome</keyword>
<dbReference type="InterPro" id="IPR016181">
    <property type="entry name" value="Acyl_CoA_acyltransferase"/>
</dbReference>
<feature type="domain" description="N-acetyltransferase" evidence="3">
    <location>
        <begin position="6"/>
        <end position="167"/>
    </location>
</feature>
<evidence type="ECO:0000256" key="2">
    <source>
        <dbReference type="ARBA" id="ARBA00023315"/>
    </source>
</evidence>
<dbReference type="HOGENOM" id="CLU_013985_4_2_9"/>
<protein>
    <recommendedName>
        <fullName evidence="3">N-acetyltransferase domain-containing protein</fullName>
    </recommendedName>
</protein>